<dbReference type="InterPro" id="IPR011598">
    <property type="entry name" value="bHLH_dom"/>
</dbReference>
<comment type="subcellular location">
    <subcellularLocation>
        <location evidence="1">Nucleus</location>
    </subcellularLocation>
</comment>
<dbReference type="Pfam" id="PF00010">
    <property type="entry name" value="HLH"/>
    <property type="match status" value="1"/>
</dbReference>
<dbReference type="PROSITE" id="PS50888">
    <property type="entry name" value="BHLH"/>
    <property type="match status" value="1"/>
</dbReference>
<evidence type="ECO:0000256" key="4">
    <source>
        <dbReference type="ARBA" id="ARBA00023242"/>
    </source>
</evidence>
<dbReference type="PANTHER" id="PTHR10985">
    <property type="entry name" value="BASIC HELIX-LOOP-HELIX TRANSCRIPTION FACTOR, HES-RELATED"/>
    <property type="match status" value="1"/>
</dbReference>
<accession>A0A915PXS8</accession>
<evidence type="ECO:0000313" key="6">
    <source>
        <dbReference type="Proteomes" id="UP000887581"/>
    </source>
</evidence>
<name>A0A915PXS8_9BILA</name>
<keyword evidence="4" id="KW-0539">Nucleus</keyword>
<dbReference type="SUPFAM" id="SSF47459">
    <property type="entry name" value="HLH, helix-loop-helix DNA-binding domain"/>
    <property type="match status" value="1"/>
</dbReference>
<sequence length="524" mass="57899">MKREVGWSSSLQRLLLSFCTDIARQDCESATPASTTLKSSDAERNAMDACLETALSAIRVGVEEEGSLLGPYAQLSNTLQTMARSKIKTEQGCGKVLRAPLLVQVRFPQSLEDEDEPLFIPAVIGASIVPLLLPKVITGPRVVPSQATSPTVPFFFIELGLEVFRRNASGESIVHLSLVRKPFLGVIENSSVDNDQKLRLCAHSLPTSDITSFCLLCFAPVRLSGSDFWSSFLTDWFMTLHFMAKMMASPYASPSPPQYPLERKLKKPLMEKRRRARMNECLDQLKHLLLHISPNHRTKLEKADILEMTVAYLNQMQHPPSPSTSFDNNAIYQQSYAEGFTVAASACLAYLQNTLPPSEFAPEAQQFRIGLIQHLQSVMSNHVNPPGEDPGSVPSQLVSSYRPANFQMRPSLASSYLASNYLSSLPYPQSLSVAYQRNMSGFYGTPSSSTPISVPSQTNIISTSKDLIPRPVAIVGAQTALSGFRTHRGEKHSRHLELAKGNETKEKLNELEGVGTNVKVWRPF</sequence>
<keyword evidence="6" id="KW-1185">Reference proteome</keyword>
<evidence type="ECO:0000256" key="1">
    <source>
        <dbReference type="ARBA" id="ARBA00004123"/>
    </source>
</evidence>
<dbReference type="CDD" id="cd11410">
    <property type="entry name" value="bHLH_O_HES"/>
    <property type="match status" value="1"/>
</dbReference>
<evidence type="ECO:0000313" key="7">
    <source>
        <dbReference type="WBParaSite" id="sdigi.contig344.g7610.t1"/>
    </source>
</evidence>
<dbReference type="GO" id="GO:0005634">
    <property type="term" value="C:nucleus"/>
    <property type="evidence" value="ECO:0007669"/>
    <property type="project" value="UniProtKB-SubCell"/>
</dbReference>
<proteinExistence type="predicted"/>
<dbReference type="GO" id="GO:0046983">
    <property type="term" value="F:protein dimerization activity"/>
    <property type="evidence" value="ECO:0007669"/>
    <property type="project" value="InterPro"/>
</dbReference>
<dbReference type="AlphaFoldDB" id="A0A915PXS8"/>
<dbReference type="Proteomes" id="UP000887581">
    <property type="component" value="Unplaced"/>
</dbReference>
<evidence type="ECO:0000256" key="3">
    <source>
        <dbReference type="ARBA" id="ARBA00023163"/>
    </source>
</evidence>
<dbReference type="InterPro" id="IPR050370">
    <property type="entry name" value="HES_HEY"/>
</dbReference>
<dbReference type="InterPro" id="IPR036638">
    <property type="entry name" value="HLH_DNA-bd_sf"/>
</dbReference>
<evidence type="ECO:0000259" key="5">
    <source>
        <dbReference type="PROSITE" id="PS50888"/>
    </source>
</evidence>
<reference evidence="7" key="1">
    <citation type="submission" date="2022-11" db="UniProtKB">
        <authorList>
            <consortium name="WormBaseParasite"/>
        </authorList>
    </citation>
    <scope>IDENTIFICATION</scope>
</reference>
<keyword evidence="2" id="KW-0805">Transcription regulation</keyword>
<dbReference type="SMART" id="SM00353">
    <property type="entry name" value="HLH"/>
    <property type="match status" value="1"/>
</dbReference>
<feature type="domain" description="BHLH" evidence="5">
    <location>
        <begin position="262"/>
        <end position="316"/>
    </location>
</feature>
<dbReference type="Gene3D" id="4.10.280.10">
    <property type="entry name" value="Helix-loop-helix DNA-binding domain"/>
    <property type="match status" value="1"/>
</dbReference>
<keyword evidence="3" id="KW-0804">Transcription</keyword>
<protein>
    <submittedName>
        <fullName evidence="7">BHLH domain-containing protein</fullName>
    </submittedName>
</protein>
<dbReference type="WBParaSite" id="sdigi.contig344.g7610.t1">
    <property type="protein sequence ID" value="sdigi.contig344.g7610.t1"/>
    <property type="gene ID" value="sdigi.contig344.g7610"/>
</dbReference>
<evidence type="ECO:0000256" key="2">
    <source>
        <dbReference type="ARBA" id="ARBA00023015"/>
    </source>
</evidence>
<organism evidence="6 7">
    <name type="scientific">Setaria digitata</name>
    <dbReference type="NCBI Taxonomy" id="48799"/>
    <lineage>
        <taxon>Eukaryota</taxon>
        <taxon>Metazoa</taxon>
        <taxon>Ecdysozoa</taxon>
        <taxon>Nematoda</taxon>
        <taxon>Chromadorea</taxon>
        <taxon>Rhabditida</taxon>
        <taxon>Spirurina</taxon>
        <taxon>Spiruromorpha</taxon>
        <taxon>Filarioidea</taxon>
        <taxon>Setariidae</taxon>
        <taxon>Setaria</taxon>
    </lineage>
</organism>